<evidence type="ECO:0000256" key="1">
    <source>
        <dbReference type="ARBA" id="ARBA00022723"/>
    </source>
</evidence>
<reference evidence="5 6" key="1">
    <citation type="submission" date="2020-08" db="EMBL/GenBank/DDBJ databases">
        <title>Plant Genome Project.</title>
        <authorList>
            <person name="Zhang R.-G."/>
        </authorList>
    </citation>
    <scope>NUCLEOTIDE SEQUENCE [LARGE SCALE GENOMIC DNA]</scope>
    <source>
        <tissue evidence="5">Rhizome</tissue>
    </source>
</reference>
<dbReference type="InterPro" id="IPR026992">
    <property type="entry name" value="DIOX_N"/>
</dbReference>
<dbReference type="InterPro" id="IPR027443">
    <property type="entry name" value="IPNS-like_sf"/>
</dbReference>
<keyword evidence="1" id="KW-0479">Metal-binding</keyword>
<keyword evidence="6" id="KW-1185">Reference proteome</keyword>
<comment type="caution">
    <text evidence="5">The sequence shown here is derived from an EMBL/GenBank/DDBJ whole genome shotgun (WGS) entry which is preliminary data.</text>
</comment>
<feature type="domain" description="Non-haem dioxygenase N-terminal" evidence="4">
    <location>
        <begin position="3"/>
        <end position="56"/>
    </location>
</feature>
<sequence>MAISVIDFSKLEGKGRVETLAQIDNGYQQWGFFQLVNHGIPVELLECVKKVCMECNRHRDEAFKASRSVQLLDQLVREEQEVAGEVNNNKKKLDNTNWEDVFVLQDDNQ</sequence>
<evidence type="ECO:0000313" key="6">
    <source>
        <dbReference type="Proteomes" id="UP000734854"/>
    </source>
</evidence>
<dbReference type="GO" id="GO:0016491">
    <property type="term" value="F:oxidoreductase activity"/>
    <property type="evidence" value="ECO:0007669"/>
    <property type="project" value="UniProtKB-KW"/>
</dbReference>
<dbReference type="AlphaFoldDB" id="A0A8J5GJL2"/>
<keyword evidence="3" id="KW-0408">Iron</keyword>
<evidence type="ECO:0000259" key="4">
    <source>
        <dbReference type="Pfam" id="PF14226"/>
    </source>
</evidence>
<dbReference type="Proteomes" id="UP000734854">
    <property type="component" value="Unassembled WGS sequence"/>
</dbReference>
<name>A0A8J5GJL2_ZINOF</name>
<gene>
    <name evidence="5" type="ORF">ZIOFF_032921</name>
</gene>
<accession>A0A8J5GJL2</accession>
<dbReference type="GO" id="GO:0046872">
    <property type="term" value="F:metal ion binding"/>
    <property type="evidence" value="ECO:0007669"/>
    <property type="project" value="UniProtKB-KW"/>
</dbReference>
<evidence type="ECO:0000313" key="5">
    <source>
        <dbReference type="EMBL" id="KAG6507571.1"/>
    </source>
</evidence>
<protein>
    <recommendedName>
        <fullName evidence="4">Non-haem dioxygenase N-terminal domain-containing protein</fullName>
    </recommendedName>
</protein>
<keyword evidence="2" id="KW-0560">Oxidoreductase</keyword>
<dbReference type="Pfam" id="PF14226">
    <property type="entry name" value="DIOX_N"/>
    <property type="match status" value="1"/>
</dbReference>
<dbReference type="EMBL" id="JACMSC010000009">
    <property type="protein sequence ID" value="KAG6507571.1"/>
    <property type="molecule type" value="Genomic_DNA"/>
</dbReference>
<evidence type="ECO:0000256" key="3">
    <source>
        <dbReference type="ARBA" id="ARBA00023004"/>
    </source>
</evidence>
<organism evidence="5 6">
    <name type="scientific">Zingiber officinale</name>
    <name type="common">Ginger</name>
    <name type="synonym">Amomum zingiber</name>
    <dbReference type="NCBI Taxonomy" id="94328"/>
    <lineage>
        <taxon>Eukaryota</taxon>
        <taxon>Viridiplantae</taxon>
        <taxon>Streptophyta</taxon>
        <taxon>Embryophyta</taxon>
        <taxon>Tracheophyta</taxon>
        <taxon>Spermatophyta</taxon>
        <taxon>Magnoliopsida</taxon>
        <taxon>Liliopsida</taxon>
        <taxon>Zingiberales</taxon>
        <taxon>Zingiberaceae</taxon>
        <taxon>Zingiber</taxon>
    </lineage>
</organism>
<dbReference type="Gene3D" id="2.60.120.330">
    <property type="entry name" value="B-lactam Antibiotic, Isopenicillin N Synthase, Chain"/>
    <property type="match status" value="1"/>
</dbReference>
<proteinExistence type="predicted"/>
<evidence type="ECO:0000256" key="2">
    <source>
        <dbReference type="ARBA" id="ARBA00023002"/>
    </source>
</evidence>
<dbReference type="SUPFAM" id="SSF51197">
    <property type="entry name" value="Clavaminate synthase-like"/>
    <property type="match status" value="1"/>
</dbReference>